<evidence type="ECO:0000259" key="6">
    <source>
        <dbReference type="PROSITE" id="PS50977"/>
    </source>
</evidence>
<feature type="DNA-binding region" description="H-T-H motif" evidence="4">
    <location>
        <begin position="51"/>
        <end position="70"/>
    </location>
</feature>
<sequence length="227" mass="24590">MSATPAPEPTGALDAPDAPGRGPDPRAERSRAAALAAARDLLVEQGWSAVTHVAVAARSGVGRSTLYRHWPDASGLVRDVIAQRISTARVPLTGVLREDLVHQLDGLRHLLHDPVSDRGLRAVIERAGVDPVFARLKEDLYRHGSQDFRTILEAARTRGELAPDLDVDLAVDQLAGPLMYRRLLAGRPVTEEYARQVVDDFLTAHAPRGTVRDGGRDTPADEHPLVP</sequence>
<keyword evidence="3" id="KW-0804">Transcription</keyword>
<dbReference type="Pfam" id="PF00440">
    <property type="entry name" value="TetR_N"/>
    <property type="match status" value="1"/>
</dbReference>
<dbReference type="InterPro" id="IPR009057">
    <property type="entry name" value="Homeodomain-like_sf"/>
</dbReference>
<dbReference type="SUPFAM" id="SSF48498">
    <property type="entry name" value="Tetracyclin repressor-like, C-terminal domain"/>
    <property type="match status" value="1"/>
</dbReference>
<dbReference type="SUPFAM" id="SSF46689">
    <property type="entry name" value="Homeodomain-like"/>
    <property type="match status" value="1"/>
</dbReference>
<feature type="region of interest" description="Disordered" evidence="5">
    <location>
        <begin position="1"/>
        <end position="31"/>
    </location>
</feature>
<evidence type="ECO:0000256" key="2">
    <source>
        <dbReference type="ARBA" id="ARBA00023125"/>
    </source>
</evidence>
<feature type="domain" description="HTH tetR-type" evidence="6">
    <location>
        <begin position="28"/>
        <end position="88"/>
    </location>
</feature>
<dbReference type="InterPro" id="IPR001647">
    <property type="entry name" value="HTH_TetR"/>
</dbReference>
<dbReference type="Gene3D" id="1.10.10.60">
    <property type="entry name" value="Homeodomain-like"/>
    <property type="match status" value="1"/>
</dbReference>
<dbReference type="PROSITE" id="PS50977">
    <property type="entry name" value="HTH_TETR_2"/>
    <property type="match status" value="1"/>
</dbReference>
<feature type="region of interest" description="Disordered" evidence="5">
    <location>
        <begin position="207"/>
        <end position="227"/>
    </location>
</feature>
<evidence type="ECO:0000256" key="5">
    <source>
        <dbReference type="SAM" id="MobiDB-lite"/>
    </source>
</evidence>
<feature type="compositionally biased region" description="Low complexity" evidence="5">
    <location>
        <begin position="11"/>
        <end position="21"/>
    </location>
</feature>
<evidence type="ECO:0000256" key="4">
    <source>
        <dbReference type="PROSITE-ProRule" id="PRU00335"/>
    </source>
</evidence>
<dbReference type="GO" id="GO:0000976">
    <property type="term" value="F:transcription cis-regulatory region binding"/>
    <property type="evidence" value="ECO:0007669"/>
    <property type="project" value="TreeGrafter"/>
</dbReference>
<keyword evidence="1" id="KW-0805">Transcription regulation</keyword>
<evidence type="ECO:0000256" key="1">
    <source>
        <dbReference type="ARBA" id="ARBA00023015"/>
    </source>
</evidence>
<feature type="compositionally biased region" description="Basic and acidic residues" evidence="5">
    <location>
        <begin position="210"/>
        <end position="227"/>
    </location>
</feature>
<organism evidence="7">
    <name type="scientific">Streptomyces griseoruber</name>
    <dbReference type="NCBI Taxonomy" id="1943"/>
    <lineage>
        <taxon>Bacteria</taxon>
        <taxon>Bacillati</taxon>
        <taxon>Actinomycetota</taxon>
        <taxon>Actinomycetes</taxon>
        <taxon>Kitasatosporales</taxon>
        <taxon>Streptomycetaceae</taxon>
        <taxon>Streptomyces</taxon>
    </lineage>
</organism>
<dbReference type="EMBL" id="KX817190">
    <property type="protein sequence ID" value="AQW35078.1"/>
    <property type="molecule type" value="Genomic_DNA"/>
</dbReference>
<dbReference type="PANTHER" id="PTHR30055:SF148">
    <property type="entry name" value="TETR-FAMILY TRANSCRIPTIONAL REGULATOR"/>
    <property type="match status" value="1"/>
</dbReference>
<dbReference type="InterPro" id="IPR050109">
    <property type="entry name" value="HTH-type_TetR-like_transc_reg"/>
</dbReference>
<dbReference type="Gene3D" id="1.10.357.10">
    <property type="entry name" value="Tetracycline Repressor, domain 2"/>
    <property type="match status" value="1"/>
</dbReference>
<dbReference type="InterPro" id="IPR011075">
    <property type="entry name" value="TetR_C"/>
</dbReference>
<reference evidence="7" key="1">
    <citation type="submission" date="2016-09" db="EMBL/GenBank/DDBJ databases">
        <authorList>
            <person name="Capua I."/>
            <person name="De Benedictis P."/>
            <person name="Joannis T."/>
            <person name="Lombin L.H."/>
            <person name="Cattoli G."/>
        </authorList>
    </citation>
    <scope>NUCLEOTIDE SEQUENCE</scope>
    <source>
        <strain evidence="7">Sgr29</strain>
    </source>
</reference>
<protein>
    <submittedName>
        <fullName evidence="7">TetR family transcriptional regulator</fullName>
    </submittedName>
</protein>
<dbReference type="AlphaFoldDB" id="A0A1S6QMQ8"/>
<dbReference type="PRINTS" id="PR00455">
    <property type="entry name" value="HTHTETR"/>
</dbReference>
<dbReference type="PANTHER" id="PTHR30055">
    <property type="entry name" value="HTH-TYPE TRANSCRIPTIONAL REGULATOR RUTR"/>
    <property type="match status" value="1"/>
</dbReference>
<evidence type="ECO:0000256" key="3">
    <source>
        <dbReference type="ARBA" id="ARBA00023163"/>
    </source>
</evidence>
<dbReference type="GO" id="GO:0003700">
    <property type="term" value="F:DNA-binding transcription factor activity"/>
    <property type="evidence" value="ECO:0007669"/>
    <property type="project" value="TreeGrafter"/>
</dbReference>
<accession>A0A1S6QMQ8</accession>
<name>A0A1S6QMQ8_9ACTN</name>
<proteinExistence type="predicted"/>
<dbReference type="InterPro" id="IPR036271">
    <property type="entry name" value="Tet_transcr_reg_TetR-rel_C_sf"/>
</dbReference>
<evidence type="ECO:0000313" key="7">
    <source>
        <dbReference type="EMBL" id="AQW35078.1"/>
    </source>
</evidence>
<keyword evidence="2 4" id="KW-0238">DNA-binding</keyword>
<dbReference type="Pfam" id="PF16859">
    <property type="entry name" value="TetR_C_11"/>
    <property type="match status" value="1"/>
</dbReference>